<organism evidence="1 2">
    <name type="scientific">Nostoc commune NIES-4072</name>
    <dbReference type="NCBI Taxonomy" id="2005467"/>
    <lineage>
        <taxon>Bacteria</taxon>
        <taxon>Bacillati</taxon>
        <taxon>Cyanobacteriota</taxon>
        <taxon>Cyanophyceae</taxon>
        <taxon>Nostocales</taxon>
        <taxon>Nostocaceae</taxon>
        <taxon>Nostoc</taxon>
    </lineage>
</organism>
<sequence length="99" mass="11250">MMMIGETLGILLPPGSLVGMVIGGMIELLSVATPNREYEEYDVVDNQLFMIVHQKGIGNWEWGIRGHGLFSLCPCLPTRYRRDESRLYNAHRLVEICID</sequence>
<dbReference type="Proteomes" id="UP000245124">
    <property type="component" value="Unassembled WGS sequence"/>
</dbReference>
<dbReference type="RefSeq" id="WP_109012316.1">
    <property type="nucleotide sequence ID" value="NZ_BDUD01000001.1"/>
</dbReference>
<reference evidence="1 2" key="1">
    <citation type="submission" date="2017-06" db="EMBL/GenBank/DDBJ databases">
        <title>Genome sequencing of cyanobaciteial culture collection at National Institute for Environmental Studies (NIES).</title>
        <authorList>
            <person name="Hirose Y."/>
            <person name="Shimura Y."/>
            <person name="Fujisawa T."/>
            <person name="Nakamura Y."/>
            <person name="Kawachi M."/>
        </authorList>
    </citation>
    <scope>NUCLEOTIDE SEQUENCE [LARGE SCALE GENOMIC DNA]</scope>
    <source>
        <strain evidence="1 2">NIES-4072</strain>
    </source>
</reference>
<evidence type="ECO:0000313" key="2">
    <source>
        <dbReference type="Proteomes" id="UP000245124"/>
    </source>
</evidence>
<proteinExistence type="predicted"/>
<gene>
    <name evidence="1" type="ORF">NIES4072_63370</name>
</gene>
<comment type="caution">
    <text evidence="1">The sequence shown here is derived from an EMBL/GenBank/DDBJ whole genome shotgun (WGS) entry which is preliminary data.</text>
</comment>
<accession>A0A2R5FWG3</accession>
<name>A0A2R5FWG3_NOSCO</name>
<dbReference type="AlphaFoldDB" id="A0A2R5FWG3"/>
<keyword evidence="2" id="KW-1185">Reference proteome</keyword>
<protein>
    <submittedName>
        <fullName evidence="1">Uncharacterized protein</fullName>
    </submittedName>
</protein>
<evidence type="ECO:0000313" key="1">
    <source>
        <dbReference type="EMBL" id="GBG22625.1"/>
    </source>
</evidence>
<dbReference type="EMBL" id="BDUD01000001">
    <property type="protein sequence ID" value="GBG22625.1"/>
    <property type="molecule type" value="Genomic_DNA"/>
</dbReference>